<proteinExistence type="inferred from homology"/>
<dbReference type="EMBL" id="PUGF01000005">
    <property type="protein sequence ID" value="PRC93795.1"/>
    <property type="molecule type" value="Genomic_DNA"/>
</dbReference>
<comment type="subcellular location">
    <subcellularLocation>
        <location evidence="1">Cell outer membrane</location>
    </subcellularLocation>
</comment>
<evidence type="ECO:0000256" key="1">
    <source>
        <dbReference type="ARBA" id="ARBA00004442"/>
    </source>
</evidence>
<sequence>MKFFTLRHFSAVLFLSFACSAYAQTSDTAPAPANTDTTTEQPGWFKKTYDDAVNTTENLYDNGRLSTILSGYAHHGRGTYTAERIDELNEKTWGLGMSKELRDSKDNEESLQIVIMADSHYKPQITAGYSYQWMKSLGGNWEAGIGYTAGLISRTDILQGVPFPGILPLFSIGTRDTKLVASYIPKLSGTGNGDVLFLALRVSLK</sequence>
<evidence type="ECO:0000256" key="8">
    <source>
        <dbReference type="SAM" id="SignalP"/>
    </source>
</evidence>
<accession>A0A2S9H1D3</accession>
<dbReference type="Gene3D" id="2.40.160.20">
    <property type="match status" value="1"/>
</dbReference>
<dbReference type="PROSITE" id="PS51257">
    <property type="entry name" value="PROKAR_LIPOPROTEIN"/>
    <property type="match status" value="1"/>
</dbReference>
<evidence type="ECO:0000256" key="7">
    <source>
        <dbReference type="ARBA" id="ARBA00023315"/>
    </source>
</evidence>
<feature type="chain" id="PRO_5015777254" evidence="8">
    <location>
        <begin position="24"/>
        <end position="205"/>
    </location>
</feature>
<evidence type="ECO:0000256" key="4">
    <source>
        <dbReference type="ARBA" id="ARBA00022729"/>
    </source>
</evidence>
<organism evidence="9 10">
    <name type="scientific">Solimicrobium silvestre</name>
    <dbReference type="NCBI Taxonomy" id="2099400"/>
    <lineage>
        <taxon>Bacteria</taxon>
        <taxon>Pseudomonadati</taxon>
        <taxon>Pseudomonadota</taxon>
        <taxon>Betaproteobacteria</taxon>
        <taxon>Burkholderiales</taxon>
        <taxon>Oxalobacteraceae</taxon>
        <taxon>Solimicrobium</taxon>
    </lineage>
</organism>
<reference evidence="9 10" key="1">
    <citation type="submission" date="2018-02" db="EMBL/GenBank/DDBJ databases">
        <title>Solimicrobium silvestre gen. nov., sp. nov., isolated from alpine forest soil.</title>
        <authorList>
            <person name="Margesin R."/>
            <person name="Albuquerque L."/>
            <person name="Zhang D.-C."/>
            <person name="Froufe H.J.C."/>
            <person name="Severino R."/>
            <person name="Roxo I."/>
            <person name="Egas C."/>
            <person name="Da Costa M.S."/>
        </authorList>
    </citation>
    <scope>NUCLEOTIDE SEQUENCE [LARGE SCALE GENOMIC DNA]</scope>
    <source>
        <strain evidence="9 10">S20-91</strain>
    </source>
</reference>
<gene>
    <name evidence="9" type="ORF">S2091_1404</name>
</gene>
<keyword evidence="3" id="KW-0808">Transferase</keyword>
<keyword evidence="7" id="KW-0012">Acyltransferase</keyword>
<protein>
    <submittedName>
        <fullName evidence="9">Antimicrobial peptide resistance and lipid A acylation protein PagP</fullName>
    </submittedName>
</protein>
<dbReference type="GO" id="GO:0009279">
    <property type="term" value="C:cell outer membrane"/>
    <property type="evidence" value="ECO:0007669"/>
    <property type="project" value="UniProtKB-SubCell"/>
</dbReference>
<keyword evidence="10" id="KW-1185">Reference proteome</keyword>
<dbReference type="InterPro" id="IPR011250">
    <property type="entry name" value="OMP/PagP_B-barrel"/>
</dbReference>
<keyword evidence="6" id="KW-0998">Cell outer membrane</keyword>
<keyword evidence="4 8" id="KW-0732">Signal</keyword>
<dbReference type="OrthoDB" id="9156803at2"/>
<dbReference type="AlphaFoldDB" id="A0A2S9H1D3"/>
<dbReference type="SUPFAM" id="SSF56925">
    <property type="entry name" value="OMPA-like"/>
    <property type="match status" value="1"/>
</dbReference>
<dbReference type="Pfam" id="PF07017">
    <property type="entry name" value="PagP"/>
    <property type="match status" value="1"/>
</dbReference>
<evidence type="ECO:0000256" key="6">
    <source>
        <dbReference type="ARBA" id="ARBA00023237"/>
    </source>
</evidence>
<keyword evidence="5" id="KW-0472">Membrane</keyword>
<dbReference type="GO" id="GO:0016746">
    <property type="term" value="F:acyltransferase activity"/>
    <property type="evidence" value="ECO:0007669"/>
    <property type="project" value="UniProtKB-KW"/>
</dbReference>
<evidence type="ECO:0000256" key="5">
    <source>
        <dbReference type="ARBA" id="ARBA00023136"/>
    </source>
</evidence>
<evidence type="ECO:0000256" key="3">
    <source>
        <dbReference type="ARBA" id="ARBA00022679"/>
    </source>
</evidence>
<evidence type="ECO:0000256" key="2">
    <source>
        <dbReference type="ARBA" id="ARBA00006368"/>
    </source>
</evidence>
<evidence type="ECO:0000313" key="10">
    <source>
        <dbReference type="Proteomes" id="UP000237839"/>
    </source>
</evidence>
<comment type="caution">
    <text evidence="9">The sequence shown here is derived from an EMBL/GenBank/DDBJ whole genome shotgun (WGS) entry which is preliminary data.</text>
</comment>
<comment type="similarity">
    <text evidence="2">Belongs to the lipid A palmitoyltransferase family.</text>
</comment>
<feature type="signal peptide" evidence="8">
    <location>
        <begin position="1"/>
        <end position="23"/>
    </location>
</feature>
<dbReference type="RefSeq" id="WP_105531085.1">
    <property type="nucleotide sequence ID" value="NZ_PUGF01000005.1"/>
</dbReference>
<dbReference type="InterPro" id="IPR009746">
    <property type="entry name" value="LipidA_acyl_PagP"/>
</dbReference>
<evidence type="ECO:0000313" key="9">
    <source>
        <dbReference type="EMBL" id="PRC93795.1"/>
    </source>
</evidence>
<name>A0A2S9H1D3_9BURK</name>
<dbReference type="Proteomes" id="UP000237839">
    <property type="component" value="Unassembled WGS sequence"/>
</dbReference>